<evidence type="ECO:0000313" key="1">
    <source>
        <dbReference type="EMBL" id="QSZ28967.1"/>
    </source>
</evidence>
<sequence>MADTQSQSSASDVAVSAGEEPEHLHGPWVSCMCARCVQRVVIVPWELCLLPEVPPDVPGADTVCTYCRGQRGCCWKSPAALRPQILKLQQRAAEFCQWHWANEALPPALRSSWVLPARPRAVYTDLPSSDPLAAATNWPAHTPQVYKDLHAAQRVVSVGVHRAERAIPGWEQMSAIQRNVRLRLDPVARSEDRAHDGY</sequence>
<name>A0A8A3P916_9HELO</name>
<keyword evidence="2" id="KW-1185">Reference proteome</keyword>
<proteinExistence type="predicted"/>
<dbReference type="OrthoDB" id="3536685at2759"/>
<gene>
    <name evidence="1" type="ORF">DSL72_003474</name>
</gene>
<organism evidence="1 2">
    <name type="scientific">Monilinia vaccinii-corymbosi</name>
    <dbReference type="NCBI Taxonomy" id="61207"/>
    <lineage>
        <taxon>Eukaryota</taxon>
        <taxon>Fungi</taxon>
        <taxon>Dikarya</taxon>
        <taxon>Ascomycota</taxon>
        <taxon>Pezizomycotina</taxon>
        <taxon>Leotiomycetes</taxon>
        <taxon>Helotiales</taxon>
        <taxon>Sclerotiniaceae</taxon>
        <taxon>Monilinia</taxon>
    </lineage>
</organism>
<dbReference type="Proteomes" id="UP000672032">
    <property type="component" value="Chromosome 1"/>
</dbReference>
<dbReference type="AlphaFoldDB" id="A0A8A3P916"/>
<dbReference type="EMBL" id="CP063405">
    <property type="protein sequence ID" value="QSZ28967.1"/>
    <property type="molecule type" value="Genomic_DNA"/>
</dbReference>
<protein>
    <submittedName>
        <fullName evidence="1">Uncharacterized protein</fullName>
    </submittedName>
</protein>
<reference evidence="1" key="1">
    <citation type="submission" date="2020-10" db="EMBL/GenBank/DDBJ databases">
        <title>Genome Sequence of Monilinia vaccinii-corymbosi Sheds Light on Mummy Berry Disease Infection of Blueberry and Mating Type.</title>
        <authorList>
            <person name="Yow A.G."/>
            <person name="Zhang Y."/>
            <person name="Bansal K."/>
            <person name="Eacker S.M."/>
            <person name="Sullivan S."/>
            <person name="Liachko I."/>
            <person name="Cubeta M.A."/>
            <person name="Rollins J.A."/>
            <person name="Ashrafi H."/>
        </authorList>
    </citation>
    <scope>NUCLEOTIDE SEQUENCE</scope>
    <source>
        <strain evidence="1">RL-1</strain>
    </source>
</reference>
<accession>A0A8A3P916</accession>
<evidence type="ECO:0000313" key="2">
    <source>
        <dbReference type="Proteomes" id="UP000672032"/>
    </source>
</evidence>